<dbReference type="RefSeq" id="WP_256303028.1">
    <property type="nucleotide sequence ID" value="NZ_JANFYS010000002.1"/>
</dbReference>
<evidence type="ECO:0000256" key="1">
    <source>
        <dbReference type="SAM" id="MobiDB-lite"/>
    </source>
</evidence>
<proteinExistence type="predicted"/>
<evidence type="ECO:0000313" key="2">
    <source>
        <dbReference type="EMBL" id="MCQ4769190.1"/>
    </source>
</evidence>
<feature type="compositionally biased region" description="Basic and acidic residues" evidence="1">
    <location>
        <begin position="56"/>
        <end position="69"/>
    </location>
</feature>
<organism evidence="2 3">
    <name type="scientific">Intestinimonas massiliensis</name>
    <name type="common">ex Afouda et al. 2020</name>
    <dbReference type="NCBI Taxonomy" id="1673721"/>
    <lineage>
        <taxon>Bacteria</taxon>
        <taxon>Bacillati</taxon>
        <taxon>Bacillota</taxon>
        <taxon>Clostridia</taxon>
        <taxon>Eubacteriales</taxon>
        <taxon>Intestinimonas</taxon>
    </lineage>
</organism>
<dbReference type="EMBL" id="JANFYS010000002">
    <property type="protein sequence ID" value="MCQ4769190.1"/>
    <property type="molecule type" value="Genomic_DNA"/>
</dbReference>
<protein>
    <submittedName>
        <fullName evidence="2">Molybdopterin oxidoreductase</fullName>
    </submittedName>
</protein>
<feature type="region of interest" description="Disordered" evidence="1">
    <location>
        <begin position="47"/>
        <end position="69"/>
    </location>
</feature>
<reference evidence="2" key="1">
    <citation type="submission" date="2022-06" db="EMBL/GenBank/DDBJ databases">
        <title>Isolation of gut microbiota from human fecal samples.</title>
        <authorList>
            <person name="Pamer E.G."/>
            <person name="Barat B."/>
            <person name="Waligurski E."/>
            <person name="Medina S."/>
            <person name="Paddock L."/>
            <person name="Mostad J."/>
        </authorList>
    </citation>
    <scope>NUCLEOTIDE SEQUENCE</scope>
    <source>
        <strain evidence="2">DFI.9.91</strain>
    </source>
</reference>
<dbReference type="AlphaFoldDB" id="A0AAW5JPY7"/>
<accession>A0AAW5JPY7</accession>
<gene>
    <name evidence="2" type="ORF">NE579_01750</name>
</gene>
<comment type="caution">
    <text evidence="2">The sequence shown here is derived from an EMBL/GenBank/DDBJ whole genome shotgun (WGS) entry which is preliminary data.</text>
</comment>
<name>A0AAW5JPY7_9FIRM</name>
<evidence type="ECO:0000313" key="3">
    <source>
        <dbReference type="Proteomes" id="UP001204562"/>
    </source>
</evidence>
<sequence length="69" mass="7609">MTDRDYLWCALNLLLDGEETLDALCPACRAEAREGRCPVCGAATGGDRTGENAGFDPERFERMRRGEKA</sequence>
<dbReference type="Proteomes" id="UP001204562">
    <property type="component" value="Unassembled WGS sequence"/>
</dbReference>